<reference evidence="3" key="1">
    <citation type="submission" date="2025-08" db="UniProtKB">
        <authorList>
            <consortium name="RefSeq"/>
        </authorList>
    </citation>
    <scope>IDENTIFICATION</scope>
</reference>
<dbReference type="GO" id="GO:2000353">
    <property type="term" value="P:positive regulation of endothelial cell apoptotic process"/>
    <property type="evidence" value="ECO:0007669"/>
    <property type="project" value="TreeGrafter"/>
</dbReference>
<dbReference type="PRINTS" id="PR02069">
    <property type="entry name" value="ECCREGULATOR"/>
</dbReference>
<gene>
    <name evidence="3" type="primary">ECSCR</name>
</gene>
<dbReference type="GO" id="GO:0005829">
    <property type="term" value="C:cytosol"/>
    <property type="evidence" value="ECO:0007669"/>
    <property type="project" value="TreeGrafter"/>
</dbReference>
<dbReference type="Proteomes" id="UP001652642">
    <property type="component" value="Chromosome 4"/>
</dbReference>
<dbReference type="Pfam" id="PF15820">
    <property type="entry name" value="ECSCR"/>
    <property type="match status" value="1"/>
</dbReference>
<evidence type="ECO:0000313" key="3">
    <source>
        <dbReference type="RefSeq" id="XP_020646162.2"/>
    </source>
</evidence>
<dbReference type="PANTHER" id="PTHR28602">
    <property type="entry name" value="ENDOTHELIAL CELL-SPECIFIC CHEMOTAXIS REGULATOR"/>
    <property type="match status" value="1"/>
</dbReference>
<keyword evidence="1" id="KW-0812">Transmembrane</keyword>
<sequence>MESKCSSPSPLIFYFFSSQNEQEDKVEGTMPALNILILLWMCDCVLLQGSETMENENITPLPMTGLFKSVTPTETSQDAKTEFLSAPSPTEEKSAALSVAASGVISFIVILVVIVIILVCVVSLRFRCRHCKDAEADKQKPQHPIVTYSCSDAENAAGMKNVLLVSMKDLNTSTSEDGMKPMVTCEE</sequence>
<dbReference type="InterPro" id="IPR026247">
    <property type="entry name" value="ECSCR"/>
</dbReference>
<keyword evidence="1" id="KW-1133">Transmembrane helix</keyword>
<dbReference type="GeneID" id="110077446"/>
<dbReference type="GO" id="GO:0016525">
    <property type="term" value="P:negative regulation of angiogenesis"/>
    <property type="evidence" value="ECO:0007669"/>
    <property type="project" value="TreeGrafter"/>
</dbReference>
<dbReference type="GO" id="GO:1901800">
    <property type="term" value="P:positive regulation of proteasomal protein catabolic process"/>
    <property type="evidence" value="ECO:0007669"/>
    <property type="project" value="TreeGrafter"/>
</dbReference>
<dbReference type="GO" id="GO:0005886">
    <property type="term" value="C:plasma membrane"/>
    <property type="evidence" value="ECO:0007669"/>
    <property type="project" value="TreeGrafter"/>
</dbReference>
<name>A0A6J0TCN7_9SAUR</name>
<feature type="transmembrane region" description="Helical" evidence="1">
    <location>
        <begin position="95"/>
        <end position="122"/>
    </location>
</feature>
<accession>A0A6J0TCN7</accession>
<keyword evidence="1" id="KW-0472">Membrane</keyword>
<dbReference type="AlphaFoldDB" id="A0A6J0TCN7"/>
<dbReference type="PANTHER" id="PTHR28602:SF1">
    <property type="entry name" value="ENDOTHELIAL CELL-SPECIFIC CHEMOTAXIS REGULATOR"/>
    <property type="match status" value="1"/>
</dbReference>
<organism evidence="2 3">
    <name type="scientific">Pogona vitticeps</name>
    <name type="common">central bearded dragon</name>
    <dbReference type="NCBI Taxonomy" id="103695"/>
    <lineage>
        <taxon>Eukaryota</taxon>
        <taxon>Metazoa</taxon>
        <taxon>Chordata</taxon>
        <taxon>Craniata</taxon>
        <taxon>Vertebrata</taxon>
        <taxon>Euteleostomi</taxon>
        <taxon>Lepidosauria</taxon>
        <taxon>Squamata</taxon>
        <taxon>Bifurcata</taxon>
        <taxon>Unidentata</taxon>
        <taxon>Episquamata</taxon>
        <taxon>Toxicofera</taxon>
        <taxon>Iguania</taxon>
        <taxon>Acrodonta</taxon>
        <taxon>Agamidae</taxon>
        <taxon>Amphibolurinae</taxon>
        <taxon>Pogona</taxon>
    </lineage>
</organism>
<proteinExistence type="predicted"/>
<protein>
    <submittedName>
        <fullName evidence="3">Endothelial cell-specific chemotaxis regulator isoform X1</fullName>
    </submittedName>
</protein>
<dbReference type="InParanoid" id="A0A6J0TCN7"/>
<dbReference type="RefSeq" id="XP_020646162.2">
    <property type="nucleotide sequence ID" value="XM_020790503.2"/>
</dbReference>
<evidence type="ECO:0000313" key="2">
    <source>
        <dbReference type="Proteomes" id="UP001652642"/>
    </source>
</evidence>
<keyword evidence="2" id="KW-1185">Reference proteome</keyword>
<dbReference type="CTD" id="641700"/>
<dbReference type="KEGG" id="pvt:110077446"/>
<evidence type="ECO:0000256" key="1">
    <source>
        <dbReference type="SAM" id="Phobius"/>
    </source>
</evidence>